<evidence type="ECO:0000313" key="2">
    <source>
        <dbReference type="Proteomes" id="UP000605846"/>
    </source>
</evidence>
<comment type="caution">
    <text evidence="1">The sequence shown here is derived from an EMBL/GenBank/DDBJ whole genome shotgun (WGS) entry which is preliminary data.</text>
</comment>
<dbReference type="AlphaFoldDB" id="A0A8H7EUS6"/>
<dbReference type="OrthoDB" id="2248195at2759"/>
<name>A0A8H7EUS6_9FUNG</name>
<evidence type="ECO:0000313" key="1">
    <source>
        <dbReference type="EMBL" id="KAF7728816.1"/>
    </source>
</evidence>
<protein>
    <submittedName>
        <fullName evidence="1">Uncharacterized protein</fullName>
    </submittedName>
</protein>
<dbReference type="Proteomes" id="UP000605846">
    <property type="component" value="Unassembled WGS sequence"/>
</dbReference>
<dbReference type="EMBL" id="JABAYA010000031">
    <property type="protein sequence ID" value="KAF7728816.1"/>
    <property type="molecule type" value="Genomic_DNA"/>
</dbReference>
<gene>
    <name evidence="1" type="ORF">EC973_005442</name>
</gene>
<sequence length="231" mass="26147">MDATWAWTSQAEPSSVEECPLTTTIRDAVEGYYENIVDEILSTNSETFLLDLTHMRSIQSGRLRSVASQLNLENLNDACLLEMPAIIAKNVQQLNEQVYDSVNVLLDRYLPLLLPRYVSKLDNIRLNELLLSLNKVVVYELNETIENYKLTSRITQEMNACQTSARTAVKFTSQLHQWFVFSGPNSVAPTGQGAIDKFLQITRLGLASALRARIEDLQNLISQELQDEYDS</sequence>
<organism evidence="1 2">
    <name type="scientific">Apophysomyces ossiformis</name>
    <dbReference type="NCBI Taxonomy" id="679940"/>
    <lineage>
        <taxon>Eukaryota</taxon>
        <taxon>Fungi</taxon>
        <taxon>Fungi incertae sedis</taxon>
        <taxon>Mucoromycota</taxon>
        <taxon>Mucoromycotina</taxon>
        <taxon>Mucoromycetes</taxon>
        <taxon>Mucorales</taxon>
        <taxon>Mucorineae</taxon>
        <taxon>Mucoraceae</taxon>
        <taxon>Apophysomyces</taxon>
    </lineage>
</organism>
<reference evidence="1" key="1">
    <citation type="submission" date="2020-01" db="EMBL/GenBank/DDBJ databases">
        <title>Genome Sequencing of Three Apophysomyces-Like Fungal Strains Confirms a Novel Fungal Genus in the Mucoromycota with divergent Burkholderia-like Endosymbiotic Bacteria.</title>
        <authorList>
            <person name="Stajich J.E."/>
            <person name="Macias A.M."/>
            <person name="Carter-House D."/>
            <person name="Lovett B."/>
            <person name="Kasson L.R."/>
            <person name="Berry K."/>
            <person name="Grigoriev I."/>
            <person name="Chang Y."/>
            <person name="Spatafora J."/>
            <person name="Kasson M.T."/>
        </authorList>
    </citation>
    <scope>NUCLEOTIDE SEQUENCE</scope>
    <source>
        <strain evidence="1">NRRL A-21654</strain>
    </source>
</reference>
<keyword evidence="2" id="KW-1185">Reference proteome</keyword>
<proteinExistence type="predicted"/>
<accession>A0A8H7EUS6</accession>